<protein>
    <recommendedName>
        <fullName evidence="3">C-type lectin domain-containing protein</fullName>
    </recommendedName>
</protein>
<dbReference type="PANTHER" id="PTHR22803">
    <property type="entry name" value="MANNOSE, PHOSPHOLIPASE, LECTIN RECEPTOR RELATED"/>
    <property type="match status" value="1"/>
</dbReference>
<organism evidence="4 5">
    <name type="scientific">Diploptera punctata</name>
    <name type="common">Pacific beetle cockroach</name>
    <dbReference type="NCBI Taxonomy" id="6984"/>
    <lineage>
        <taxon>Eukaryota</taxon>
        <taxon>Metazoa</taxon>
        <taxon>Ecdysozoa</taxon>
        <taxon>Arthropoda</taxon>
        <taxon>Hexapoda</taxon>
        <taxon>Insecta</taxon>
        <taxon>Pterygota</taxon>
        <taxon>Neoptera</taxon>
        <taxon>Polyneoptera</taxon>
        <taxon>Dictyoptera</taxon>
        <taxon>Blattodea</taxon>
        <taxon>Blaberoidea</taxon>
        <taxon>Blaberidae</taxon>
        <taxon>Diplopterinae</taxon>
        <taxon>Diploptera</taxon>
    </lineage>
</organism>
<evidence type="ECO:0000256" key="1">
    <source>
        <dbReference type="ARBA" id="ARBA00023157"/>
    </source>
</evidence>
<dbReference type="InterPro" id="IPR016186">
    <property type="entry name" value="C-type_lectin-like/link_sf"/>
</dbReference>
<dbReference type="InterPro" id="IPR050111">
    <property type="entry name" value="C-type_lectin/snaclec_domain"/>
</dbReference>
<reference evidence="4" key="1">
    <citation type="journal article" date="2023" name="IScience">
        <title>Live-bearing cockroach genome reveals convergent evolutionary mechanisms linked to viviparity in insects and beyond.</title>
        <authorList>
            <person name="Fouks B."/>
            <person name="Harrison M.C."/>
            <person name="Mikhailova A.A."/>
            <person name="Marchal E."/>
            <person name="English S."/>
            <person name="Carruthers M."/>
            <person name="Jennings E.C."/>
            <person name="Chiamaka E.L."/>
            <person name="Frigard R.A."/>
            <person name="Pippel M."/>
            <person name="Attardo G.M."/>
            <person name="Benoit J.B."/>
            <person name="Bornberg-Bauer E."/>
            <person name="Tobe S.S."/>
        </authorList>
    </citation>
    <scope>NUCLEOTIDE SEQUENCE</scope>
    <source>
        <strain evidence="4">Stay&amp;Tobe</strain>
    </source>
</reference>
<gene>
    <name evidence="4" type="ORF">L9F63_008457</name>
</gene>
<proteinExistence type="predicted"/>
<comment type="caution">
    <text evidence="4">The sequence shown here is derived from an EMBL/GenBank/DDBJ whole genome shotgun (WGS) entry which is preliminary data.</text>
</comment>
<dbReference type="Pfam" id="PF00059">
    <property type="entry name" value="Lectin_C"/>
    <property type="match status" value="1"/>
</dbReference>
<dbReference type="PROSITE" id="PS00615">
    <property type="entry name" value="C_TYPE_LECTIN_1"/>
    <property type="match status" value="1"/>
</dbReference>
<evidence type="ECO:0000256" key="2">
    <source>
        <dbReference type="SAM" id="SignalP"/>
    </source>
</evidence>
<dbReference type="InterPro" id="IPR018378">
    <property type="entry name" value="C-type_lectin_CS"/>
</dbReference>
<dbReference type="AlphaFoldDB" id="A0AAD7Z5L1"/>
<dbReference type="Proteomes" id="UP001233999">
    <property type="component" value="Unassembled WGS sequence"/>
</dbReference>
<accession>A0AAD7Z5L1</accession>
<keyword evidence="1" id="KW-1015">Disulfide bond</keyword>
<sequence length="163" mass="18317">MEIKQVFKNVGTLLLFLQITTGSIEQYRWYPGLGYYKLYINLRSWQEAERMCAADNGHLAIINSESESVVLKQLLSEVTVVPGTDSETNDYALIGFHDLYVEGEYLTVLGSLLNTTGYNKWHEGNPDNGLGVEDCGGIHRNSGKLVDLSCETIYPFICEIEIK</sequence>
<dbReference type="PROSITE" id="PS50041">
    <property type="entry name" value="C_TYPE_LECTIN_2"/>
    <property type="match status" value="1"/>
</dbReference>
<feature type="signal peptide" evidence="2">
    <location>
        <begin position="1"/>
        <end position="22"/>
    </location>
</feature>
<evidence type="ECO:0000313" key="4">
    <source>
        <dbReference type="EMBL" id="KAJ9574201.1"/>
    </source>
</evidence>
<dbReference type="InterPro" id="IPR016187">
    <property type="entry name" value="CTDL_fold"/>
</dbReference>
<dbReference type="InterPro" id="IPR001304">
    <property type="entry name" value="C-type_lectin-like"/>
</dbReference>
<dbReference type="SUPFAM" id="SSF56436">
    <property type="entry name" value="C-type lectin-like"/>
    <property type="match status" value="1"/>
</dbReference>
<keyword evidence="2" id="KW-0732">Signal</keyword>
<reference evidence="4" key="2">
    <citation type="submission" date="2023-05" db="EMBL/GenBank/DDBJ databases">
        <authorList>
            <person name="Fouks B."/>
        </authorList>
    </citation>
    <scope>NUCLEOTIDE SEQUENCE</scope>
    <source>
        <strain evidence="4">Stay&amp;Tobe</strain>
        <tissue evidence="4">Testes</tissue>
    </source>
</reference>
<keyword evidence="5" id="KW-1185">Reference proteome</keyword>
<dbReference type="Gene3D" id="3.10.100.10">
    <property type="entry name" value="Mannose-Binding Protein A, subunit A"/>
    <property type="match status" value="1"/>
</dbReference>
<feature type="domain" description="C-type lectin" evidence="3">
    <location>
        <begin position="30"/>
        <end position="159"/>
    </location>
</feature>
<dbReference type="SMART" id="SM00034">
    <property type="entry name" value="CLECT"/>
    <property type="match status" value="1"/>
</dbReference>
<dbReference type="EMBL" id="JASPKZ010010652">
    <property type="protein sequence ID" value="KAJ9574201.1"/>
    <property type="molecule type" value="Genomic_DNA"/>
</dbReference>
<evidence type="ECO:0000313" key="5">
    <source>
        <dbReference type="Proteomes" id="UP001233999"/>
    </source>
</evidence>
<name>A0AAD7Z5L1_DIPPU</name>
<evidence type="ECO:0000259" key="3">
    <source>
        <dbReference type="PROSITE" id="PS50041"/>
    </source>
</evidence>
<dbReference type="CDD" id="cd00037">
    <property type="entry name" value="CLECT"/>
    <property type="match status" value="1"/>
</dbReference>
<feature type="chain" id="PRO_5041911726" description="C-type lectin domain-containing protein" evidence="2">
    <location>
        <begin position="23"/>
        <end position="163"/>
    </location>
</feature>